<keyword evidence="3" id="KW-1185">Reference proteome</keyword>
<dbReference type="InterPro" id="IPR001810">
    <property type="entry name" value="F-box_dom"/>
</dbReference>
<accession>A0A2G5VM22</accession>
<evidence type="ECO:0000313" key="3">
    <source>
        <dbReference type="Proteomes" id="UP000230233"/>
    </source>
</evidence>
<dbReference type="EMBL" id="PDUG01000001">
    <property type="protein sequence ID" value="PIC52839.1"/>
    <property type="molecule type" value="Genomic_DNA"/>
</dbReference>
<reference evidence="3" key="1">
    <citation type="submission" date="2017-10" db="EMBL/GenBank/DDBJ databases">
        <title>Rapid genome shrinkage in a self-fertile nematode reveals novel sperm competition proteins.</title>
        <authorList>
            <person name="Yin D."/>
            <person name="Schwarz E.M."/>
            <person name="Thomas C.G."/>
            <person name="Felde R.L."/>
            <person name="Korf I.F."/>
            <person name="Cutter A.D."/>
            <person name="Schartner C.M."/>
            <person name="Ralston E.J."/>
            <person name="Meyer B.J."/>
            <person name="Haag E.S."/>
        </authorList>
    </citation>
    <scope>NUCLEOTIDE SEQUENCE [LARGE SCALE GENOMIC DNA]</scope>
    <source>
        <strain evidence="3">JU1422</strain>
    </source>
</reference>
<dbReference type="PROSITE" id="PS50181">
    <property type="entry name" value="FBOX"/>
    <property type="match status" value="1"/>
</dbReference>
<dbReference type="AlphaFoldDB" id="A0A2G5VM22"/>
<dbReference type="Pfam" id="PF00646">
    <property type="entry name" value="F-box"/>
    <property type="match status" value="1"/>
</dbReference>
<evidence type="ECO:0000313" key="2">
    <source>
        <dbReference type="EMBL" id="PIC52839.1"/>
    </source>
</evidence>
<comment type="caution">
    <text evidence="2">The sequence shown here is derived from an EMBL/GenBank/DDBJ whole genome shotgun (WGS) entry which is preliminary data.</text>
</comment>
<organism evidence="2 3">
    <name type="scientific">Caenorhabditis nigoni</name>
    <dbReference type="NCBI Taxonomy" id="1611254"/>
    <lineage>
        <taxon>Eukaryota</taxon>
        <taxon>Metazoa</taxon>
        <taxon>Ecdysozoa</taxon>
        <taxon>Nematoda</taxon>
        <taxon>Chromadorea</taxon>
        <taxon>Rhabditida</taxon>
        <taxon>Rhabditina</taxon>
        <taxon>Rhabditomorpha</taxon>
        <taxon>Rhabditoidea</taxon>
        <taxon>Rhabditidae</taxon>
        <taxon>Peloderinae</taxon>
        <taxon>Caenorhabditis</taxon>
    </lineage>
</organism>
<sequence>MGVKLLSLPRVVFAQVLREMQLFEVFELSQVSKNMYTRIKRVRRKLKPITVSHGYSRSEISATESPGCNFDLNFRFEQRMDSVFIRKLHIRDLKFEVSEKIESRKAFLCFEDQFLTVMIPLLKHLMDLFNMKYTTLLVNYDRIADDFFHPIFDKCVELNTFSLSGVPDQCLYRLMESKPMLKALNIGDLFEYRFKLPLTARTIPRILIEFAYSVCPVFVMNQEMITILHHDYEVESLNWLLKFWLSERNTKFQKLTLGCFWTPPNFDVLLKGVKYMEWDGKGRPRYYEYQETYFPIKIDCKNGFDLRRDDGVLATIAHDKDRKMLHFIVWNQNP</sequence>
<name>A0A2G5VM22_9PELO</name>
<dbReference type="PANTHER" id="PTHR21503">
    <property type="entry name" value="F-BOX-CONTAINING HYPOTHETICAL PROTEIN C.ELEGANS"/>
    <property type="match status" value="1"/>
</dbReference>
<feature type="domain" description="F-box" evidence="1">
    <location>
        <begin position="2"/>
        <end position="49"/>
    </location>
</feature>
<gene>
    <name evidence="2" type="primary">Cnig_chr_I.g2779</name>
    <name evidence="2" type="ORF">B9Z55_002779</name>
</gene>
<protein>
    <recommendedName>
        <fullName evidence="1">F-box domain-containing protein</fullName>
    </recommendedName>
</protein>
<proteinExistence type="predicted"/>
<dbReference type="OrthoDB" id="5776267at2759"/>
<evidence type="ECO:0000259" key="1">
    <source>
        <dbReference type="PROSITE" id="PS50181"/>
    </source>
</evidence>
<dbReference type="PANTHER" id="PTHR21503:SF8">
    <property type="entry name" value="F-BOX ASSOCIATED DOMAIN-CONTAINING PROTEIN-RELATED"/>
    <property type="match status" value="1"/>
</dbReference>
<dbReference type="Proteomes" id="UP000230233">
    <property type="component" value="Chromosome I"/>
</dbReference>